<accession>A0A0F8A4C5</accession>
<feature type="transmembrane region" description="Helical" evidence="1">
    <location>
        <begin position="158"/>
        <end position="177"/>
    </location>
</feature>
<feature type="transmembrane region" description="Helical" evidence="1">
    <location>
        <begin position="245"/>
        <end position="263"/>
    </location>
</feature>
<dbReference type="AlphaFoldDB" id="A0A0F8A4C5"/>
<dbReference type="Proteomes" id="UP000054481">
    <property type="component" value="Unassembled WGS sequence"/>
</dbReference>
<keyword evidence="1" id="KW-0472">Membrane</keyword>
<evidence type="ECO:0000313" key="3">
    <source>
        <dbReference type="Proteomes" id="UP000054481"/>
    </source>
</evidence>
<protein>
    <submittedName>
        <fullName evidence="2">Uncharacterized protein</fullName>
    </submittedName>
</protein>
<gene>
    <name evidence="2" type="ORF">HIM_07343</name>
</gene>
<keyword evidence="1" id="KW-1133">Transmembrane helix</keyword>
<dbReference type="EMBL" id="KQ030536">
    <property type="protein sequence ID" value="KJZ73339.1"/>
    <property type="molecule type" value="Genomic_DNA"/>
</dbReference>
<name>A0A0F8A4C5_9HYPO</name>
<feature type="transmembrane region" description="Helical" evidence="1">
    <location>
        <begin position="189"/>
        <end position="212"/>
    </location>
</feature>
<keyword evidence="1" id="KW-0812">Transmembrane</keyword>
<reference evidence="2 3" key="1">
    <citation type="journal article" date="2014" name="Genome Biol. Evol.">
        <title>Comparative genomics and transcriptomics analyses reveal divergent lifestyle features of nematode endoparasitic fungus Hirsutella minnesotensis.</title>
        <authorList>
            <person name="Lai Y."/>
            <person name="Liu K."/>
            <person name="Zhang X."/>
            <person name="Zhang X."/>
            <person name="Li K."/>
            <person name="Wang N."/>
            <person name="Shu C."/>
            <person name="Wu Y."/>
            <person name="Wang C."/>
            <person name="Bushley K.E."/>
            <person name="Xiang M."/>
            <person name="Liu X."/>
        </authorList>
    </citation>
    <scope>NUCLEOTIDE SEQUENCE [LARGE SCALE GENOMIC DNA]</scope>
    <source>
        <strain evidence="2 3">3608</strain>
    </source>
</reference>
<feature type="transmembrane region" description="Helical" evidence="1">
    <location>
        <begin position="19"/>
        <end position="41"/>
    </location>
</feature>
<feature type="transmembrane region" description="Helical" evidence="1">
    <location>
        <begin position="88"/>
        <end position="111"/>
    </location>
</feature>
<evidence type="ECO:0000313" key="2">
    <source>
        <dbReference type="EMBL" id="KJZ73339.1"/>
    </source>
</evidence>
<dbReference type="OrthoDB" id="2126185at2759"/>
<proteinExistence type="predicted"/>
<organism evidence="2 3">
    <name type="scientific">Hirsutella minnesotensis 3608</name>
    <dbReference type="NCBI Taxonomy" id="1043627"/>
    <lineage>
        <taxon>Eukaryota</taxon>
        <taxon>Fungi</taxon>
        <taxon>Dikarya</taxon>
        <taxon>Ascomycota</taxon>
        <taxon>Pezizomycotina</taxon>
        <taxon>Sordariomycetes</taxon>
        <taxon>Hypocreomycetidae</taxon>
        <taxon>Hypocreales</taxon>
        <taxon>Ophiocordycipitaceae</taxon>
        <taxon>Hirsutella</taxon>
    </lineage>
</organism>
<sequence length="359" mass="39316">MKQSIIQAVPLDVSNTGPIAIFTTYLATAAVLTAACIKTITSVSAVRSPRRDGLSSISAGTIPYSSRSSHDGAVTGDDRRWRPAMATFVALAVLSLASTWYYMFLFFRWSYLDWAPARELQTAGAPASLSGLRLGDWLRDTTLFKQAWVSTLETPPRAWWTLQIFGFCANWSISLAVQAKKRGIPRAWIFVLLGQFVAISFAMNLSFLALLVRDAHQPSSLEPKGPDAKHKQPELMLRAASAFSIPWNHLVLGFSIALALVIPSCFQHPYFLWLLLTQHFLTFAPLLPCSQSLGEPSWRTKAASQAVILAVATSMVARRTCGLAAVAEALYEHPAVSSVGWDVVCCWLSSSAWYMLGAA</sequence>
<keyword evidence="3" id="KW-1185">Reference proteome</keyword>
<evidence type="ECO:0000256" key="1">
    <source>
        <dbReference type="SAM" id="Phobius"/>
    </source>
</evidence>